<proteinExistence type="predicted"/>
<dbReference type="RefSeq" id="WP_013415151.1">
    <property type="nucleotide sequence ID" value="NC_014659.1"/>
</dbReference>
<protein>
    <submittedName>
        <fullName evidence="1">Uncharacterized protein</fullName>
    </submittedName>
</protein>
<sequence>MAYKGSRTKTTAIWLAPEDEVRVGRAIADAAPSAAWLCSPPGPAGLHPVHLHRNLEQAFECGPVQAFLLLPFAAAPPGDVEPDADVEITPALTGRALVQLLRSRHVDDEWSRSGEHGKAFSSGRLAVRWSEPEVGPDEHRLLSEQTDIVWAAMRWATRPARLLGPDGRVSTAGRIGQAAYDMVTTTGIPLTRGGPERCALA</sequence>
<evidence type="ECO:0000313" key="2">
    <source>
        <dbReference type="Proteomes" id="UP000006892"/>
    </source>
</evidence>
<dbReference type="Proteomes" id="UP001154400">
    <property type="component" value="Chromosome"/>
</dbReference>
<name>A0A3S5Y3T7_RHOH1</name>
<evidence type="ECO:0000313" key="1">
    <source>
        <dbReference type="EMBL" id="CBH47214.1"/>
    </source>
</evidence>
<dbReference type="KEGG" id="req:REQ_11140"/>
<gene>
    <name evidence="1" type="ordered locus">REQ_11140</name>
</gene>
<organism evidence="1">
    <name type="scientific">Rhodococcus hoagii (strain 103S)</name>
    <name type="common">Rhodococcus equi</name>
    <dbReference type="NCBI Taxonomy" id="685727"/>
    <lineage>
        <taxon>Bacteria</taxon>
        <taxon>Bacillati</taxon>
        <taxon>Actinomycetota</taxon>
        <taxon>Actinomycetes</taxon>
        <taxon>Mycobacteriales</taxon>
        <taxon>Nocardiaceae</taxon>
        <taxon>Prescottella</taxon>
    </lineage>
</organism>
<accession>A0A3S5Y3T7</accession>
<reference evidence="1" key="1">
    <citation type="journal article" date="2010" name="PLoS Genet.">
        <title>The genome of a pathogenic rhodococcus: cooptive virulence underpinned by key gene acquisitions.</title>
        <authorList>
            <person name="Letek M."/>
            <person name="Gonzalez P."/>
            <person name="Macarthur I."/>
            <person name="Rodriguez H."/>
            <person name="Freeman T.C."/>
            <person name="Valero-Rello A."/>
            <person name="Blanco M."/>
            <person name="Buckley T."/>
            <person name="Cherevach I."/>
            <person name="Fahey R."/>
            <person name="Hapeshi A."/>
            <person name="Holdstock J."/>
            <person name="Leadon D."/>
            <person name="Navas J."/>
            <person name="Ocampo A."/>
            <person name="Quail M.A."/>
            <person name="Sanders M."/>
            <person name="Scortti M.M."/>
            <person name="Prescott J.F."/>
            <person name="Fogarty U."/>
            <person name="Meijer W.G."/>
            <person name="Parkhill J."/>
            <person name="Bentley S.D."/>
            <person name="Vazquez-Boland J.A."/>
        </authorList>
    </citation>
    <scope>NUCLEOTIDE SEQUENCE [LARGE SCALE GENOMIC DNA]</scope>
    <source>
        <strain evidence="1 2">103S</strain>
    </source>
</reference>
<dbReference type="AlphaFoldDB" id="A0A3S5Y3T7"/>
<dbReference type="EMBL" id="FN563149">
    <property type="protein sequence ID" value="CBH47214.1"/>
    <property type="molecule type" value="Genomic_DNA"/>
</dbReference>